<evidence type="ECO:0000256" key="1">
    <source>
        <dbReference type="SAM" id="MobiDB-lite"/>
    </source>
</evidence>
<proteinExistence type="predicted"/>
<evidence type="ECO:0000313" key="3">
    <source>
        <dbReference type="Proteomes" id="UP000594263"/>
    </source>
</evidence>
<sequence length="218" mass="24761">MPSGMQFPHSGDFVFQPQLPNSAAQIHPWPGSATHNNPPLRPTMQKPFDIRAPSLPPDFPKQPHRPFPHGTFRTHAEDHYDRFRPQFDEWNPSDVYSQPRFPPFSNENFGMRNAPLSRMGEMSMDRSYPMANMHGSFLSRPGNDYLPLPRPGRNPLNINPSGPPTYRHTRGQLTYDPFSPTTGSAVHQQQQVTADAKTKNQEKNDPEYEDLMASVGVK</sequence>
<dbReference type="Gramene" id="Kaladp0064s0117.1.v1.1">
    <property type="protein sequence ID" value="Kaladp0064s0117.1.v1.1.CDS.1"/>
    <property type="gene ID" value="Kaladp0064s0117.v1.1"/>
</dbReference>
<dbReference type="EnsemblPlants" id="Kaladp0064s0117.1.v1.1">
    <property type="protein sequence ID" value="Kaladp0064s0117.1.v1.1.CDS.1"/>
    <property type="gene ID" value="Kaladp0064s0117.v1.1"/>
</dbReference>
<protein>
    <submittedName>
        <fullName evidence="2">Uncharacterized protein</fullName>
    </submittedName>
</protein>
<dbReference type="Proteomes" id="UP000594263">
    <property type="component" value="Unplaced"/>
</dbReference>
<evidence type="ECO:0000313" key="2">
    <source>
        <dbReference type="EnsemblPlants" id="Kaladp0064s0117.1.v1.1.CDS.1"/>
    </source>
</evidence>
<name>A0A7N0UES2_KALFE</name>
<dbReference type="AlphaFoldDB" id="A0A7N0UES2"/>
<reference evidence="2" key="1">
    <citation type="submission" date="2021-01" db="UniProtKB">
        <authorList>
            <consortium name="EnsemblPlants"/>
        </authorList>
    </citation>
    <scope>IDENTIFICATION</scope>
</reference>
<keyword evidence="3" id="KW-1185">Reference proteome</keyword>
<organism evidence="2 3">
    <name type="scientific">Kalanchoe fedtschenkoi</name>
    <name type="common">Lavender scallops</name>
    <name type="synonym">South American air plant</name>
    <dbReference type="NCBI Taxonomy" id="63787"/>
    <lineage>
        <taxon>Eukaryota</taxon>
        <taxon>Viridiplantae</taxon>
        <taxon>Streptophyta</taxon>
        <taxon>Embryophyta</taxon>
        <taxon>Tracheophyta</taxon>
        <taxon>Spermatophyta</taxon>
        <taxon>Magnoliopsida</taxon>
        <taxon>eudicotyledons</taxon>
        <taxon>Gunneridae</taxon>
        <taxon>Pentapetalae</taxon>
        <taxon>Saxifragales</taxon>
        <taxon>Crassulaceae</taxon>
        <taxon>Kalanchoe</taxon>
    </lineage>
</organism>
<feature type="region of interest" description="Disordered" evidence="1">
    <location>
        <begin position="152"/>
        <end position="218"/>
    </location>
</feature>
<feature type="compositionally biased region" description="Polar residues" evidence="1">
    <location>
        <begin position="179"/>
        <end position="193"/>
    </location>
</feature>
<feature type="region of interest" description="Disordered" evidence="1">
    <location>
        <begin position="1"/>
        <end position="61"/>
    </location>
</feature>
<accession>A0A7N0UES2</accession>
<feature type="compositionally biased region" description="Basic and acidic residues" evidence="1">
    <location>
        <begin position="196"/>
        <end position="206"/>
    </location>
</feature>